<dbReference type="Proteomes" id="UP000218281">
    <property type="component" value="Unassembled WGS sequence"/>
</dbReference>
<evidence type="ECO:0000313" key="1">
    <source>
        <dbReference type="EMBL" id="PAT05195.1"/>
    </source>
</evidence>
<keyword evidence="2" id="KW-1185">Reference proteome</keyword>
<gene>
    <name evidence="1" type="ORF">CKJ81_10010</name>
</gene>
<reference evidence="1 2" key="1">
    <citation type="submission" date="2017-08" db="EMBL/GenBank/DDBJ databases">
        <title>Whole genome sequences of 6 clinical strains closest to Corynebacterium imitans.</title>
        <authorList>
            <person name="Bernier A.-M."/>
            <person name="Burdz T."/>
            <person name="Bernard K."/>
        </authorList>
    </citation>
    <scope>NUCLEOTIDE SEQUENCE [LARGE SCALE GENOMIC DNA]</scope>
    <source>
        <strain evidence="1 2">NML93-0607</strain>
    </source>
</reference>
<protein>
    <submittedName>
        <fullName evidence="1">Uncharacterized protein</fullName>
    </submittedName>
</protein>
<accession>A0ABX4H7B7</accession>
<organism evidence="1 2">
    <name type="scientific">Corynebacterium hadale</name>
    <dbReference type="NCBI Taxonomy" id="2026255"/>
    <lineage>
        <taxon>Bacteria</taxon>
        <taxon>Bacillati</taxon>
        <taxon>Actinomycetota</taxon>
        <taxon>Actinomycetes</taxon>
        <taxon>Mycobacteriales</taxon>
        <taxon>Corynebacteriaceae</taxon>
        <taxon>Corynebacterium</taxon>
    </lineage>
</organism>
<dbReference type="EMBL" id="NSGO01000010">
    <property type="protein sequence ID" value="PAT05195.1"/>
    <property type="molecule type" value="Genomic_DNA"/>
</dbReference>
<comment type="caution">
    <text evidence="1">The sequence shown here is derived from an EMBL/GenBank/DDBJ whole genome shotgun (WGS) entry which is preliminary data.</text>
</comment>
<evidence type="ECO:0000313" key="2">
    <source>
        <dbReference type="Proteomes" id="UP000218281"/>
    </source>
</evidence>
<proteinExistence type="predicted"/>
<sequence>MQELNDAAHAKGGATLGRQSCLLLRAMLMWAEPVIATETATVSGTATRASASGGSVDAENAINLAYRPSMPITRQTWVAGIGIRITSV</sequence>
<name>A0ABX4H7B7_9CORY</name>